<sequence>MIVLKIAFFLLLVAYLSFLQYRAFHGKKKTELIVNIGLMLTAAVIGTLLIAGVDIPSPAIPLTAIFEPIGKWVFPEVK</sequence>
<keyword evidence="3" id="KW-1185">Reference proteome</keyword>
<evidence type="ECO:0000313" key="3">
    <source>
        <dbReference type="Proteomes" id="UP001575622"/>
    </source>
</evidence>
<organism evidence="2 3">
    <name type="scientific">Paenibacillus oleatilyticus</name>
    <dbReference type="NCBI Taxonomy" id="2594886"/>
    <lineage>
        <taxon>Bacteria</taxon>
        <taxon>Bacillati</taxon>
        <taxon>Bacillota</taxon>
        <taxon>Bacilli</taxon>
        <taxon>Bacillales</taxon>
        <taxon>Paenibacillaceae</taxon>
        <taxon>Paenibacillus</taxon>
    </lineage>
</organism>
<keyword evidence="1" id="KW-0472">Membrane</keyword>
<dbReference type="RefSeq" id="WP_373954945.1">
    <property type="nucleotide sequence ID" value="NZ_JBHDLN010000011.1"/>
</dbReference>
<protein>
    <submittedName>
        <fullName evidence="2">Uncharacterized protein</fullName>
    </submittedName>
</protein>
<feature type="transmembrane region" description="Helical" evidence="1">
    <location>
        <begin position="6"/>
        <end position="25"/>
    </location>
</feature>
<keyword evidence="1" id="KW-1133">Transmembrane helix</keyword>
<keyword evidence="1" id="KW-0812">Transmembrane</keyword>
<gene>
    <name evidence="2" type="ORF">ACEU3E_21380</name>
</gene>
<accession>A0ABV4V3S5</accession>
<comment type="caution">
    <text evidence="2">The sequence shown here is derived from an EMBL/GenBank/DDBJ whole genome shotgun (WGS) entry which is preliminary data.</text>
</comment>
<dbReference type="Proteomes" id="UP001575622">
    <property type="component" value="Unassembled WGS sequence"/>
</dbReference>
<evidence type="ECO:0000256" key="1">
    <source>
        <dbReference type="SAM" id="Phobius"/>
    </source>
</evidence>
<dbReference type="EMBL" id="JBHDLN010000011">
    <property type="protein sequence ID" value="MFB0844742.1"/>
    <property type="molecule type" value="Genomic_DNA"/>
</dbReference>
<evidence type="ECO:0000313" key="2">
    <source>
        <dbReference type="EMBL" id="MFB0844742.1"/>
    </source>
</evidence>
<proteinExistence type="predicted"/>
<feature type="transmembrane region" description="Helical" evidence="1">
    <location>
        <begin position="32"/>
        <end position="53"/>
    </location>
</feature>
<name>A0ABV4V3S5_9BACL</name>
<reference evidence="2 3" key="1">
    <citation type="submission" date="2024-09" db="EMBL/GenBank/DDBJ databases">
        <authorList>
            <person name="Makale K.P.P."/>
            <person name="Makhzoum A."/>
            <person name="Rantong G."/>
            <person name="Rahube T.O."/>
        </authorList>
    </citation>
    <scope>NUCLEOTIDE SEQUENCE [LARGE SCALE GENOMIC DNA]</scope>
    <source>
        <strain evidence="2 3">KM_D13</strain>
    </source>
</reference>